<evidence type="ECO:0000256" key="3">
    <source>
        <dbReference type="ARBA" id="ARBA00022692"/>
    </source>
</evidence>
<feature type="transmembrane region" description="Helical" evidence="6">
    <location>
        <begin position="336"/>
        <end position="355"/>
    </location>
</feature>
<dbReference type="EMBL" id="CAJVPY010000991">
    <property type="protein sequence ID" value="CAG8502297.1"/>
    <property type="molecule type" value="Genomic_DNA"/>
</dbReference>
<feature type="transmembrane region" description="Helical" evidence="6">
    <location>
        <begin position="498"/>
        <end position="520"/>
    </location>
</feature>
<comment type="caution">
    <text evidence="8">The sequence shown here is derived from an EMBL/GenBank/DDBJ whole genome shotgun (WGS) entry which is preliminary data.</text>
</comment>
<dbReference type="InterPro" id="IPR020846">
    <property type="entry name" value="MFS_dom"/>
</dbReference>
<dbReference type="GO" id="GO:0012505">
    <property type="term" value="C:endomembrane system"/>
    <property type="evidence" value="ECO:0007669"/>
    <property type="project" value="UniProtKB-SubCell"/>
</dbReference>
<organism evidence="8 9">
    <name type="scientific">Dentiscutata erythropus</name>
    <dbReference type="NCBI Taxonomy" id="1348616"/>
    <lineage>
        <taxon>Eukaryota</taxon>
        <taxon>Fungi</taxon>
        <taxon>Fungi incertae sedis</taxon>
        <taxon>Mucoromycota</taxon>
        <taxon>Glomeromycotina</taxon>
        <taxon>Glomeromycetes</taxon>
        <taxon>Diversisporales</taxon>
        <taxon>Gigasporaceae</taxon>
        <taxon>Dentiscutata</taxon>
    </lineage>
</organism>
<feature type="transmembrane region" description="Helical" evidence="6">
    <location>
        <begin position="299"/>
        <end position="324"/>
    </location>
</feature>
<dbReference type="PRINTS" id="PR01036">
    <property type="entry name" value="TCRTETB"/>
</dbReference>
<sequence>MSTTTSNDDNNNEKNFVIKEGNDSYNCCDNNSYVNSEKNIDDDDELPRVQMSKIKLDILFSGPAIFNQFGSIEKTAWVAIADLFTATAFQPTYGNFADIFGRKVTVLSSLLIFGIGSALSGASSSINMLIASRAITGIGAGGFIGLTSIIIADIVSLKNRGKYMGFAGGVYAIGSILGPLLGGLFSDRLSWRWIFYINLPLGALITIFIILLLNIPSPPGSLKDKLKRVDWLGTLLMAISAISLLLPLQYGGIEHSWNSPLIIILFILGGLGFIAFVYVETFISIEPIAPVKLFKDRTIVACFALNFFYSIGLYENIFYVPLFFQIVDATKSGTKLLAYVLGAVVSAVITGQILSRASGYSYKIICVMGGALMTIGGGLTFGFNENTNSREQIGYLLISGLGAGSVFQTGLLAAQAMVKLEDIATVTSLITFFRSLGSVIGLSIFSSIFNNFLIKNTLETFPGFKIDQFKGDLNTFKALPNTIKSPILGIFVKSFQNVFLVGLIAGGLLLFSSLFMKNYIRNGREKISK</sequence>
<protein>
    <submittedName>
        <fullName evidence="8">7112_t:CDS:1</fullName>
    </submittedName>
</protein>
<evidence type="ECO:0000256" key="4">
    <source>
        <dbReference type="ARBA" id="ARBA00022989"/>
    </source>
</evidence>
<keyword evidence="2" id="KW-0813">Transport</keyword>
<evidence type="ECO:0000256" key="1">
    <source>
        <dbReference type="ARBA" id="ARBA00004127"/>
    </source>
</evidence>
<comment type="subcellular location">
    <subcellularLocation>
        <location evidence="1">Endomembrane system</location>
        <topology evidence="1">Multi-pass membrane protein</topology>
    </subcellularLocation>
</comment>
<keyword evidence="9" id="KW-1185">Reference proteome</keyword>
<keyword evidence="5 6" id="KW-0472">Membrane</keyword>
<feature type="transmembrane region" description="Helical" evidence="6">
    <location>
        <begin position="393"/>
        <end position="414"/>
    </location>
</feature>
<feature type="transmembrane region" description="Helical" evidence="6">
    <location>
        <begin position="104"/>
        <end position="124"/>
    </location>
</feature>
<keyword evidence="4 6" id="KW-1133">Transmembrane helix</keyword>
<dbReference type="OrthoDB" id="10021397at2759"/>
<dbReference type="PANTHER" id="PTHR23501">
    <property type="entry name" value="MAJOR FACILITATOR SUPERFAMILY"/>
    <property type="match status" value="1"/>
</dbReference>
<evidence type="ECO:0000256" key="5">
    <source>
        <dbReference type="ARBA" id="ARBA00023136"/>
    </source>
</evidence>
<dbReference type="SUPFAM" id="SSF103473">
    <property type="entry name" value="MFS general substrate transporter"/>
    <property type="match status" value="1"/>
</dbReference>
<accession>A0A9N8ZP82</accession>
<dbReference type="Gene3D" id="1.20.1250.20">
    <property type="entry name" value="MFS general substrate transporter like domains"/>
    <property type="match status" value="1"/>
</dbReference>
<feature type="transmembrane region" description="Helical" evidence="6">
    <location>
        <begin position="229"/>
        <end position="248"/>
    </location>
</feature>
<dbReference type="AlphaFoldDB" id="A0A9N8ZP82"/>
<feature type="transmembrane region" description="Helical" evidence="6">
    <location>
        <begin position="260"/>
        <end position="279"/>
    </location>
</feature>
<dbReference type="InterPro" id="IPR036259">
    <property type="entry name" value="MFS_trans_sf"/>
</dbReference>
<dbReference type="PROSITE" id="PS50850">
    <property type="entry name" value="MFS"/>
    <property type="match status" value="1"/>
</dbReference>
<feature type="transmembrane region" description="Helical" evidence="6">
    <location>
        <begin position="362"/>
        <end position="381"/>
    </location>
</feature>
<feature type="transmembrane region" description="Helical" evidence="6">
    <location>
        <begin position="130"/>
        <end position="151"/>
    </location>
</feature>
<evidence type="ECO:0000256" key="2">
    <source>
        <dbReference type="ARBA" id="ARBA00022448"/>
    </source>
</evidence>
<evidence type="ECO:0000313" key="8">
    <source>
        <dbReference type="EMBL" id="CAG8502297.1"/>
    </source>
</evidence>
<proteinExistence type="predicted"/>
<dbReference type="PANTHER" id="PTHR23501:SF191">
    <property type="entry name" value="VACUOLAR BASIC AMINO ACID TRANSPORTER 4"/>
    <property type="match status" value="1"/>
</dbReference>
<feature type="transmembrane region" description="Helical" evidence="6">
    <location>
        <begin position="426"/>
        <end position="449"/>
    </location>
</feature>
<feature type="transmembrane region" description="Helical" evidence="6">
    <location>
        <begin position="163"/>
        <end position="181"/>
    </location>
</feature>
<dbReference type="Gene3D" id="1.20.1720.10">
    <property type="entry name" value="Multidrug resistance protein D"/>
    <property type="match status" value="1"/>
</dbReference>
<dbReference type="InterPro" id="IPR011701">
    <property type="entry name" value="MFS"/>
</dbReference>
<dbReference type="Proteomes" id="UP000789405">
    <property type="component" value="Unassembled WGS sequence"/>
</dbReference>
<feature type="domain" description="Major facilitator superfamily (MFS) profile" evidence="7">
    <location>
        <begin position="1"/>
        <end position="524"/>
    </location>
</feature>
<keyword evidence="3 6" id="KW-0812">Transmembrane</keyword>
<dbReference type="GO" id="GO:0005886">
    <property type="term" value="C:plasma membrane"/>
    <property type="evidence" value="ECO:0007669"/>
    <property type="project" value="TreeGrafter"/>
</dbReference>
<dbReference type="CDD" id="cd17502">
    <property type="entry name" value="MFS_Azr1_MDR_like"/>
    <property type="match status" value="1"/>
</dbReference>
<name>A0A9N8ZP82_9GLOM</name>
<evidence type="ECO:0000256" key="6">
    <source>
        <dbReference type="SAM" id="Phobius"/>
    </source>
</evidence>
<reference evidence="8" key="1">
    <citation type="submission" date="2021-06" db="EMBL/GenBank/DDBJ databases">
        <authorList>
            <person name="Kallberg Y."/>
            <person name="Tangrot J."/>
            <person name="Rosling A."/>
        </authorList>
    </citation>
    <scope>NUCLEOTIDE SEQUENCE</scope>
    <source>
        <strain evidence="8">MA453B</strain>
    </source>
</reference>
<feature type="transmembrane region" description="Helical" evidence="6">
    <location>
        <begin position="193"/>
        <end position="217"/>
    </location>
</feature>
<gene>
    <name evidence="8" type="ORF">DERYTH_LOCUS2964</name>
</gene>
<dbReference type="GO" id="GO:0022857">
    <property type="term" value="F:transmembrane transporter activity"/>
    <property type="evidence" value="ECO:0007669"/>
    <property type="project" value="InterPro"/>
</dbReference>
<evidence type="ECO:0000313" key="9">
    <source>
        <dbReference type="Proteomes" id="UP000789405"/>
    </source>
</evidence>
<evidence type="ECO:0000259" key="7">
    <source>
        <dbReference type="PROSITE" id="PS50850"/>
    </source>
</evidence>
<dbReference type="Pfam" id="PF07690">
    <property type="entry name" value="MFS_1"/>
    <property type="match status" value="1"/>
</dbReference>